<feature type="region of interest" description="Disordered" evidence="1">
    <location>
        <begin position="32"/>
        <end position="55"/>
    </location>
</feature>
<name>A0A0C3C145_PILCF</name>
<keyword evidence="3" id="KW-1185">Reference proteome</keyword>
<dbReference type="Proteomes" id="UP000054166">
    <property type="component" value="Unassembled WGS sequence"/>
</dbReference>
<dbReference type="AlphaFoldDB" id="A0A0C3C145"/>
<reference evidence="3" key="2">
    <citation type="submission" date="2015-01" db="EMBL/GenBank/DDBJ databases">
        <title>Evolutionary Origins and Diversification of the Mycorrhizal Mutualists.</title>
        <authorList>
            <consortium name="DOE Joint Genome Institute"/>
            <consortium name="Mycorrhizal Genomics Consortium"/>
            <person name="Kohler A."/>
            <person name="Kuo A."/>
            <person name="Nagy L.G."/>
            <person name="Floudas D."/>
            <person name="Copeland A."/>
            <person name="Barry K.W."/>
            <person name="Cichocki N."/>
            <person name="Veneault-Fourrey C."/>
            <person name="LaButti K."/>
            <person name="Lindquist E.A."/>
            <person name="Lipzen A."/>
            <person name="Lundell T."/>
            <person name="Morin E."/>
            <person name="Murat C."/>
            <person name="Riley R."/>
            <person name="Ohm R."/>
            <person name="Sun H."/>
            <person name="Tunlid A."/>
            <person name="Henrissat B."/>
            <person name="Grigoriev I.V."/>
            <person name="Hibbett D.S."/>
            <person name="Martin F."/>
        </authorList>
    </citation>
    <scope>NUCLEOTIDE SEQUENCE [LARGE SCALE GENOMIC DNA]</scope>
    <source>
        <strain evidence="3">F 1598</strain>
    </source>
</reference>
<dbReference type="EMBL" id="KN832991">
    <property type="protein sequence ID" value="KIM83307.1"/>
    <property type="molecule type" value="Genomic_DNA"/>
</dbReference>
<accession>A0A0C3C145</accession>
<evidence type="ECO:0000313" key="2">
    <source>
        <dbReference type="EMBL" id="KIM83307.1"/>
    </source>
</evidence>
<evidence type="ECO:0000256" key="1">
    <source>
        <dbReference type="SAM" id="MobiDB-lite"/>
    </source>
</evidence>
<proteinExistence type="predicted"/>
<reference evidence="2 3" key="1">
    <citation type="submission" date="2014-04" db="EMBL/GenBank/DDBJ databases">
        <authorList>
            <consortium name="DOE Joint Genome Institute"/>
            <person name="Kuo A."/>
            <person name="Tarkka M."/>
            <person name="Buscot F."/>
            <person name="Kohler A."/>
            <person name="Nagy L.G."/>
            <person name="Floudas D."/>
            <person name="Copeland A."/>
            <person name="Barry K.W."/>
            <person name="Cichocki N."/>
            <person name="Veneault-Fourrey C."/>
            <person name="LaButti K."/>
            <person name="Lindquist E.A."/>
            <person name="Lipzen A."/>
            <person name="Lundell T."/>
            <person name="Morin E."/>
            <person name="Murat C."/>
            <person name="Sun H."/>
            <person name="Tunlid A."/>
            <person name="Henrissat B."/>
            <person name="Grigoriev I.V."/>
            <person name="Hibbett D.S."/>
            <person name="Martin F."/>
            <person name="Nordberg H.P."/>
            <person name="Cantor M.N."/>
            <person name="Hua S.X."/>
        </authorList>
    </citation>
    <scope>NUCLEOTIDE SEQUENCE [LARGE SCALE GENOMIC DNA]</scope>
    <source>
        <strain evidence="2 3">F 1598</strain>
    </source>
</reference>
<sequence>MNCWILYTNYMANESLQTCILDRIQVSVIGRPKHASSTSSVSSDAVQVSSDHEGH</sequence>
<evidence type="ECO:0000313" key="3">
    <source>
        <dbReference type="Proteomes" id="UP000054166"/>
    </source>
</evidence>
<dbReference type="HOGENOM" id="CLU_3033194_0_0_1"/>
<feature type="compositionally biased region" description="Low complexity" evidence="1">
    <location>
        <begin position="36"/>
        <end position="49"/>
    </location>
</feature>
<organism evidence="2 3">
    <name type="scientific">Piloderma croceum (strain F 1598)</name>
    <dbReference type="NCBI Taxonomy" id="765440"/>
    <lineage>
        <taxon>Eukaryota</taxon>
        <taxon>Fungi</taxon>
        <taxon>Dikarya</taxon>
        <taxon>Basidiomycota</taxon>
        <taxon>Agaricomycotina</taxon>
        <taxon>Agaricomycetes</taxon>
        <taxon>Agaricomycetidae</taxon>
        <taxon>Atheliales</taxon>
        <taxon>Atheliaceae</taxon>
        <taxon>Piloderma</taxon>
    </lineage>
</organism>
<protein>
    <submittedName>
        <fullName evidence="2">Uncharacterized protein</fullName>
    </submittedName>
</protein>
<dbReference type="InParanoid" id="A0A0C3C145"/>
<gene>
    <name evidence="2" type="ORF">PILCRDRAFT_819554</name>
</gene>